<dbReference type="CDD" id="cd01335">
    <property type="entry name" value="Radical_SAM"/>
    <property type="match status" value="1"/>
</dbReference>
<dbReference type="PANTHER" id="PTHR11918">
    <property type="entry name" value="RADICAL SAM PROTEINS"/>
    <property type="match status" value="1"/>
</dbReference>
<evidence type="ECO:0000256" key="7">
    <source>
        <dbReference type="ARBA" id="ARBA00023014"/>
    </source>
</evidence>
<dbReference type="InterPro" id="IPR038135">
    <property type="entry name" value="Methylthiotransferase_N_sf"/>
</dbReference>
<feature type="region of interest" description="Disordered" evidence="8">
    <location>
        <begin position="405"/>
        <end position="445"/>
    </location>
</feature>
<dbReference type="GO" id="GO:0051539">
    <property type="term" value="F:4 iron, 4 sulfur cluster binding"/>
    <property type="evidence" value="ECO:0007669"/>
    <property type="project" value="UniProtKB-KW"/>
</dbReference>
<organism evidence="11 12">
    <name type="scientific">Solidesulfovibrio magneticus (strain ATCC 700980 / DSM 13731 / RS-1)</name>
    <name type="common">Desulfovibrio magneticus</name>
    <dbReference type="NCBI Taxonomy" id="573370"/>
    <lineage>
        <taxon>Bacteria</taxon>
        <taxon>Pseudomonadati</taxon>
        <taxon>Thermodesulfobacteriota</taxon>
        <taxon>Desulfovibrionia</taxon>
        <taxon>Desulfovibrionales</taxon>
        <taxon>Desulfovibrionaceae</taxon>
        <taxon>Solidesulfovibrio</taxon>
    </lineage>
</organism>
<keyword evidence="5" id="KW-0479">Metal-binding</keyword>
<dbReference type="GO" id="GO:0035598">
    <property type="term" value="F:tRNA (N(6)-L-threonylcarbamoyladenosine(37)-C(2))-methylthiotransferase activity"/>
    <property type="evidence" value="ECO:0007669"/>
    <property type="project" value="TreeGrafter"/>
</dbReference>
<evidence type="ECO:0000259" key="9">
    <source>
        <dbReference type="PROSITE" id="PS51449"/>
    </source>
</evidence>
<gene>
    <name evidence="11" type="ordered locus">DMR_32830</name>
</gene>
<dbReference type="Gene3D" id="3.40.50.12160">
    <property type="entry name" value="Methylthiotransferase, N-terminal domain"/>
    <property type="match status" value="1"/>
</dbReference>
<dbReference type="InterPro" id="IPR007197">
    <property type="entry name" value="rSAM"/>
</dbReference>
<dbReference type="GO" id="GO:0046872">
    <property type="term" value="F:metal ion binding"/>
    <property type="evidence" value="ECO:0007669"/>
    <property type="project" value="UniProtKB-KW"/>
</dbReference>
<evidence type="ECO:0000256" key="2">
    <source>
        <dbReference type="ARBA" id="ARBA00022485"/>
    </source>
</evidence>
<evidence type="ECO:0000256" key="6">
    <source>
        <dbReference type="ARBA" id="ARBA00023004"/>
    </source>
</evidence>
<dbReference type="PROSITE" id="PS51918">
    <property type="entry name" value="RADICAL_SAM"/>
    <property type="match status" value="1"/>
</dbReference>
<evidence type="ECO:0000313" key="11">
    <source>
        <dbReference type="EMBL" id="BAH76774.1"/>
    </source>
</evidence>
<feature type="compositionally biased region" description="Low complexity" evidence="8">
    <location>
        <begin position="425"/>
        <end position="434"/>
    </location>
</feature>
<keyword evidence="3" id="KW-0808">Transferase</keyword>
<keyword evidence="7" id="KW-0411">Iron-sulfur</keyword>
<proteinExistence type="predicted"/>
<dbReference type="SFLD" id="SFLDS00029">
    <property type="entry name" value="Radical_SAM"/>
    <property type="match status" value="1"/>
</dbReference>
<keyword evidence="4" id="KW-0949">S-adenosyl-L-methionine</keyword>
<dbReference type="SFLD" id="SFLDG01082">
    <property type="entry name" value="B12-binding_domain_containing"/>
    <property type="match status" value="1"/>
</dbReference>
<dbReference type="SUPFAM" id="SSF102114">
    <property type="entry name" value="Radical SAM enzymes"/>
    <property type="match status" value="1"/>
</dbReference>
<dbReference type="Gene3D" id="3.80.30.20">
    <property type="entry name" value="tm_1862 like domain"/>
    <property type="match status" value="1"/>
</dbReference>
<dbReference type="PANTHER" id="PTHR11918:SF45">
    <property type="entry name" value="THREONYLCARBAMOYLADENOSINE TRNA METHYLTHIOTRANSFERASE"/>
    <property type="match status" value="1"/>
</dbReference>
<dbReference type="PROSITE" id="PS51449">
    <property type="entry name" value="MTTASE_N"/>
    <property type="match status" value="1"/>
</dbReference>
<dbReference type="InterPro" id="IPR006638">
    <property type="entry name" value="Elp3/MiaA/NifB-like_rSAM"/>
</dbReference>
<keyword evidence="6" id="KW-0408">Iron</keyword>
<evidence type="ECO:0000259" key="10">
    <source>
        <dbReference type="PROSITE" id="PS51918"/>
    </source>
</evidence>
<evidence type="ECO:0000256" key="5">
    <source>
        <dbReference type="ARBA" id="ARBA00022723"/>
    </source>
</evidence>
<dbReference type="SMART" id="SM00729">
    <property type="entry name" value="Elp3"/>
    <property type="match status" value="1"/>
</dbReference>
<dbReference type="Pfam" id="PF00919">
    <property type="entry name" value="UPF0004"/>
    <property type="match status" value="1"/>
</dbReference>
<dbReference type="Pfam" id="PF04055">
    <property type="entry name" value="Radical_SAM"/>
    <property type="match status" value="1"/>
</dbReference>
<sequence length="627" mass="67442">MPHTSPRRFWLATLGCKVNQYEARALAEAFAAKGWSPAPSPADADRIVLISCAVTARAESESRRLARALIREAKPGTEVAATGCAAAVHPEAFAALGAVPMPDKDRLAAASDTLAPCPPRPGDHFPNLAVAGYDRARALLKIQDGCSHGCTYCIVPAARGPSVSRPYPAILAEARRLLDAGHAELGLTGINLGHFGPDLAPPMSFWRLVADLERDLLASHGPAFRLRLGSLDPAMLDAEGLAVLGESRRVCRHLHISLQSADPGVLGAMNRRPNDADAVSFFVDKLGMKWGRMALGLDLLAGFPGEADTAHAATAAFLTRLPVSYAHVFPYSRRPGTPAATMAGQLPKEIKTRRAAELRRTAEDKARAFLTRLATEDRLEVAVECADPAAGSCGRYVDCRFVDAPPPDARRSGRGPAGGPRRRQPAGGRPAPGGQMSRPREPRPGKLMVSCLSAESDRLWPGVLCALQDLFGPAELVCPALPFDHTAYYNEELGSPIVRRLAAFARPYPLDGLVAAKLATNALEDRLARPDGSRRVNLDPGLVTCERLVLATGKNFTHRVYLAQGIFADLTLVFQGGSWQILPWTFPDYAAPEMLAILTDIRARCRRDLREGAVLHPFSKELPCPRA</sequence>
<dbReference type="InterPro" id="IPR058240">
    <property type="entry name" value="rSAM_sf"/>
</dbReference>
<dbReference type="InterPro" id="IPR023404">
    <property type="entry name" value="rSAM_horseshoe"/>
</dbReference>
<feature type="domain" description="MTTase N-terminal" evidence="9">
    <location>
        <begin position="7"/>
        <end position="116"/>
    </location>
</feature>
<evidence type="ECO:0000256" key="1">
    <source>
        <dbReference type="ARBA" id="ARBA00001966"/>
    </source>
</evidence>
<evidence type="ECO:0000256" key="8">
    <source>
        <dbReference type="SAM" id="MobiDB-lite"/>
    </source>
</evidence>
<dbReference type="KEGG" id="dma:DMR_32830"/>
<dbReference type="PROSITE" id="PS01278">
    <property type="entry name" value="MTTASE_RADICAL"/>
    <property type="match status" value="1"/>
</dbReference>
<dbReference type="Proteomes" id="UP000009071">
    <property type="component" value="Chromosome"/>
</dbReference>
<evidence type="ECO:0000256" key="4">
    <source>
        <dbReference type="ARBA" id="ARBA00022691"/>
    </source>
</evidence>
<dbReference type="AlphaFoldDB" id="C4XJM7"/>
<dbReference type="eggNOG" id="COG0621">
    <property type="taxonomic scope" value="Bacteria"/>
</dbReference>
<accession>C4XJM7</accession>
<protein>
    <submittedName>
        <fullName evidence="11">Uncharacterized protein</fullName>
    </submittedName>
</protein>
<dbReference type="InterPro" id="IPR013848">
    <property type="entry name" value="Methylthiotransferase_N"/>
</dbReference>
<reference evidence="11 12" key="1">
    <citation type="journal article" date="2009" name="Genome Res.">
        <title>Whole genome sequence of Desulfovibrio magneticus strain RS-1 revealed common gene clusters in magnetotactic bacteria.</title>
        <authorList>
            <person name="Nakazawa H."/>
            <person name="Arakaki A."/>
            <person name="Narita-Yamada S."/>
            <person name="Yashiro I."/>
            <person name="Jinno K."/>
            <person name="Aoki N."/>
            <person name="Tsuruyama A."/>
            <person name="Okamura Y."/>
            <person name="Tanikawa S."/>
            <person name="Fujita N."/>
            <person name="Takeyama H."/>
            <person name="Matsunaga T."/>
        </authorList>
    </citation>
    <scope>NUCLEOTIDE SEQUENCE [LARGE SCALE GENOMIC DNA]</scope>
    <source>
        <strain evidence="12">ATCC 700980 / DSM 13731 / RS-1</strain>
    </source>
</reference>
<keyword evidence="2" id="KW-0004">4Fe-4S</keyword>
<evidence type="ECO:0000256" key="3">
    <source>
        <dbReference type="ARBA" id="ARBA00022679"/>
    </source>
</evidence>
<dbReference type="InterPro" id="IPR020612">
    <property type="entry name" value="Methylthiotransferase_CS"/>
</dbReference>
<name>C4XJM7_SOLM1</name>
<dbReference type="STRING" id="573370.DMR_32830"/>
<dbReference type="EMBL" id="AP010904">
    <property type="protein sequence ID" value="BAH76774.1"/>
    <property type="molecule type" value="Genomic_DNA"/>
</dbReference>
<evidence type="ECO:0000313" key="12">
    <source>
        <dbReference type="Proteomes" id="UP000009071"/>
    </source>
</evidence>
<dbReference type="InterPro" id="IPR025529">
    <property type="entry name" value="DUF4416"/>
</dbReference>
<keyword evidence="12" id="KW-1185">Reference proteome</keyword>
<dbReference type="Pfam" id="PF14385">
    <property type="entry name" value="DUF4416"/>
    <property type="match status" value="1"/>
</dbReference>
<comment type="cofactor">
    <cofactor evidence="1">
        <name>[4Fe-4S] cluster</name>
        <dbReference type="ChEBI" id="CHEBI:49883"/>
    </cofactor>
</comment>
<feature type="domain" description="Radical SAM core" evidence="10">
    <location>
        <begin position="132"/>
        <end position="368"/>
    </location>
</feature>
<dbReference type="HOGENOM" id="CLU_435988_0_0_7"/>